<evidence type="ECO:0000256" key="2">
    <source>
        <dbReference type="SAM" id="MobiDB-lite"/>
    </source>
</evidence>
<dbReference type="eggNOG" id="ENOG502RRRA">
    <property type="taxonomic scope" value="Eukaryota"/>
</dbReference>
<feature type="region of interest" description="Disordered" evidence="2">
    <location>
        <begin position="2587"/>
        <end position="2609"/>
    </location>
</feature>
<feature type="region of interest" description="Disordered" evidence="2">
    <location>
        <begin position="1"/>
        <end position="24"/>
    </location>
</feature>
<dbReference type="InterPro" id="IPR055411">
    <property type="entry name" value="LRR_FXL15/At3g58940/PEG3-like"/>
</dbReference>
<feature type="domain" description="F-box" evidence="3">
    <location>
        <begin position="466"/>
        <end position="500"/>
    </location>
</feature>
<protein>
    <recommendedName>
        <fullName evidence="3">F-box domain-containing protein</fullName>
    </recommendedName>
</protein>
<feature type="region of interest" description="Disordered" evidence="2">
    <location>
        <begin position="1604"/>
        <end position="1687"/>
    </location>
</feature>
<dbReference type="Proteomes" id="UP000008021">
    <property type="component" value="Chromosome 8"/>
</dbReference>
<name>A0A0E0EM69_9ORYZ</name>
<dbReference type="Pfam" id="PF24758">
    <property type="entry name" value="LRR_At5g56370"/>
    <property type="match status" value="6"/>
</dbReference>
<dbReference type="InterPro" id="IPR001810">
    <property type="entry name" value="F-box_dom"/>
</dbReference>
<feature type="coiled-coil region" evidence="1">
    <location>
        <begin position="2466"/>
        <end position="2501"/>
    </location>
</feature>
<dbReference type="Gene3D" id="1.20.1280.50">
    <property type="match status" value="2"/>
</dbReference>
<feature type="region of interest" description="Disordered" evidence="2">
    <location>
        <begin position="1066"/>
        <end position="1089"/>
    </location>
</feature>
<feature type="compositionally biased region" description="Basic and acidic residues" evidence="2">
    <location>
        <begin position="427"/>
        <end position="436"/>
    </location>
</feature>
<feature type="region of interest" description="Disordered" evidence="2">
    <location>
        <begin position="3099"/>
        <end position="3122"/>
    </location>
</feature>
<dbReference type="InterPro" id="IPR032675">
    <property type="entry name" value="LRR_dom_sf"/>
</dbReference>
<dbReference type="STRING" id="40149.A0A0E0EM69"/>
<feature type="compositionally biased region" description="Low complexity" evidence="2">
    <location>
        <begin position="3108"/>
        <end position="3122"/>
    </location>
</feature>
<keyword evidence="5" id="KW-1185">Reference proteome</keyword>
<evidence type="ECO:0000313" key="5">
    <source>
        <dbReference type="Proteomes" id="UP000008021"/>
    </source>
</evidence>
<organism evidence="4">
    <name type="scientific">Oryza meridionalis</name>
    <dbReference type="NCBI Taxonomy" id="40149"/>
    <lineage>
        <taxon>Eukaryota</taxon>
        <taxon>Viridiplantae</taxon>
        <taxon>Streptophyta</taxon>
        <taxon>Embryophyta</taxon>
        <taxon>Tracheophyta</taxon>
        <taxon>Spermatophyta</taxon>
        <taxon>Magnoliopsida</taxon>
        <taxon>Liliopsida</taxon>
        <taxon>Poales</taxon>
        <taxon>Poaceae</taxon>
        <taxon>BOP clade</taxon>
        <taxon>Oryzoideae</taxon>
        <taxon>Oryzeae</taxon>
        <taxon>Oryzinae</taxon>
        <taxon>Oryza</taxon>
    </lineage>
</organism>
<dbReference type="InterPro" id="IPR036047">
    <property type="entry name" value="F-box-like_dom_sf"/>
</dbReference>
<feature type="compositionally biased region" description="Low complexity" evidence="2">
    <location>
        <begin position="1605"/>
        <end position="1617"/>
    </location>
</feature>
<feature type="region of interest" description="Disordered" evidence="2">
    <location>
        <begin position="982"/>
        <end position="1027"/>
    </location>
</feature>
<feature type="compositionally biased region" description="Basic and acidic residues" evidence="2">
    <location>
        <begin position="3058"/>
        <end position="3074"/>
    </location>
</feature>
<feature type="region of interest" description="Disordered" evidence="2">
    <location>
        <begin position="426"/>
        <end position="465"/>
    </location>
</feature>
<sequence length="3122" mass="351525">MEGSPPRRKLRPPSPPGSAAAQPSLDCLPSEILENIVARLGIREAVRTSAVSRAWRRRWEASPGLSFEWDRGEVDPAIVATVLARYSRPVASFRSGWVEREHSAVTDEWLVFLAGRSVESLTLGFAEFDDRRFHTIHSAMFSCRELTELYLENCRLPAAPSGFLGFPNLTTLSLTMVNLPEHGESTLEAMISLSPLLEWLDLRSVCTDGNQMDEWVIRAPNLMHLTIESDYDYLWRVEELPSLQTATVKVDDDSTDRDLVQLLTCFSQVSMLVLHLPATEDNALDGLSCSFEKLKNLTLHANFRSVSSILCIFSLLTRCPNIGVLDIEIMGSEFPQNDEIDKEFFNTLETNDLFTNLDDITLRNAPCLSNDMHFIEFVLSRARLLSKFWVFRDDSNSLSKPSEEAVIEIAKYRRASPKSRVFFRSMEVSERGERNGTADSGEEMADVQSPPPPPASGQRRRVGPAPDALGSLPLDVLDNILSRLHIHDVVRTSALSRAWRRRWESLPTVDLTRSPGINASDVDALLLRRTAPARSFRLATRDRSWSPTAFHDWLLRLSRGGGGLRDLELTLRYTYTKIKLNSCLFSFRELTSLRLHCCGLPHVPTEFAGFPNLKTMYLSVVKVQRHGGRGLATLIAASPVLQEVTLIDVVLIGDGPDEDWVIRASNLRKLTIALGSEYGGRMEDLPRLEECCLFGLNYAKYLTGMARVTKLTFYCNCMLSTEVDVLERLPFLFENLRSLVLGVNFCMMSHISAIFCLLRSAPVLEELDVWHWSEGAQEMEANDVFLNAQWINHMFAKLHVVRMKKVSCLNNEMHFIEFILSKARVLRVLSLTLASDSLSSIEEAIIDITEYPRASPDAQVIFMGVEPESANNDMNGFLYLSAEFPDVEEEETSGLGSLDTVHPRRRQRSNGESVAQLQLLEQLQELEKERDQHHKPTVEELKEIIQEGEKNTIKFQNYFESTIQYLSKQHDLSQFRLPPLPEFPSELSSHPVTTRPGDTPVDPADNVAANVPEDSREGHATSGDADVHTSLPNVLGMVVQNLLQKTKSDESFMILAISVSKRAMAASPPNRKRRLATAETEPESPPDGLGALPVEVLNNILGRLHIYDVVRTSSLSRAWRRRWESLPSVDLTRSPGVAASDVDAVLLRRSATPVRAFRLVARDPSWFVDAFHDWLLHLSRNGVQALELWFPTYNFQLHSCLFSCRELACLDLDRCRLPPARMGFEGFPNLKKLRLHEVTLPEHMGNMLAALISSSPLLEEVELVSVFLVGDYPDDEWVIRAPNLRKLIMVAAFPYGGRVEELPRLEHGILCGPNYAKFLTGMAHVTKLEFMCHYMLSTEVDVLEQLPFLFENLRSLVISVNFCKMSHILFMFCLLRSAPVLEELDVVVMLNDHLQIHYAITCFKGQSNDAQDIDANDEFLNAQPTYDMFAKLRVVQMKKVACLCNEMHFMEFVLNKARVLRVLSVYPSSGVTCSNEQAVITEHPRVSPDAQVIFMNRESANNGYMDTPSVNYKLETTRTGSWIDLAHPCKINRLDLDAVDQHKHIEEMLLIRQKLLKERKEMAQALREDKKLLLNYFAAVKKYFTSNLKYLSEQLNISIPPFPEPSSVSSSSHPTSPRLAEALTDPASRSADNVQADSRADQVAIGASSARANSPKPEDNGSPRRRKLRRPSPGAAPQQPQPSLNSLPSEILENIVGRLPVRQAVRTSALSRDWRRRWVSSPGIRFGWGSGEVGAAAAVGQILARYACPVRHFRHGWIESAGSARADEWLVVLAGRGVEHLALIFSEADNFLFHTLHTAIFSCRELTKLELGSCRLPAAPSDFSGFPNLAVLTLTMVAFPPHGERTLEAMISSAPLLQSLELKNVTMEGGEWDEWVIQAPNLKDLIIQLEFDFLWEIEQLPSIQTATISVDNESTDRDFVQLLTCFAEVDLHIPDTEVDNALEGLSCSFEKLKKLTLHTKFCDVSNILCMFSLLNKCPNIEVLDIEIMESYYPQNDDIDVDFFNTIGTSDMFANLDGITMRNTPCLSNDMHFIEFVLSRARLLSKFWVFRDDSSSFSKPSEEAVIELVKYRRVSPKAKVFFRSMDNLIITELYKDGWQISNLPSLEKAIVDCAIYSDECDFIKLLTLRYEFMYQKLNSCLFSFRELTSLKLYCCGLPNLPAEFAGFPNLKTLHFSMVQVQSPGGRGIATLIAASPVLQEVSLIDVKLIGDGPDEDWVIRGSNLRKLTIALGHKYGGRIEDIARLEECCLFGPNYAKYLMRMAHVTKLSFYCNSILSTEVDMLERLPFLFENLRSLVLGVNFCILSHILATFCLLRSAPVLEELDVWVFSDGTQEMKTDDEFFDAQWVNHMFAKLHVVRMKKVSCLCNEMLLIEFILSKARALRVLSLTLASNSQFSIKEAITDITEYPRASPDAQVIFAGREPECANDEWNGFVDLSAELSDLEDIQTSGRRSLDTVNPRRRQRLNGESVAQLQQLEEQLLELEKEEEEHHMRRMQALNEMDQESENVFRHQEYIISTIENVHRGTPVDPVDNVAADVQVDSREDHATLDAADAHVGSATKNVANAEEFRFPSARIWGKPLRNGSLAAQPEAAARGGGGGGEPELSPPDALGALPVEVLDNILGRLHIYDVVRTSALSRAWRRRWESPPTVDLTRSRGVAASDVDAVLLRRSAAPVRAFRLAARDPSWFVDALHDWLLYLSRSGVQALYLWFPTLSFRLHSCLFSCRELNSLDLVSCRLPPAPSGFEGFPNLKKLHLTKVSLPEHGGKALAALFAGSPLLEEVELMNALLVGDGADEWVIRAPNLRKLIMVAPFPYAGRVEELPRLEEGILCGPNYAKFLTGMAHVTKLEFVCSFMRSTEVDVVEQLPFLFEKLRSLVISVNFCRMSHVLFMFCLLRSAPVLEELDVLGQGDDAQDIDANDEFLNAQSTNDMFAKLRVVRMKKVVCLSNEMHFMEFVLNKARVLRVLSVYPSSGSTYINAQAIIREQPRVSPDAQVIFMNRESANNGYMHTSSVNYELETIRSGTWLDVEHPRKIHRLDLDAVDQQKQLEKVLLQTQKEGKKSNEEAQARHEDTKRRLKFCVAANEYFTSTLKYLSEKSNVPIPPFPDSSSVSSSSQPVGSY</sequence>
<accession>A0A0E0EM69</accession>
<dbReference type="SMART" id="SM00256">
    <property type="entry name" value="FBOX"/>
    <property type="match status" value="5"/>
</dbReference>
<dbReference type="CDD" id="cd09917">
    <property type="entry name" value="F-box_SF"/>
    <property type="match status" value="1"/>
</dbReference>
<feature type="compositionally biased region" description="Low complexity" evidence="2">
    <location>
        <begin position="1671"/>
        <end position="1687"/>
    </location>
</feature>
<reference evidence="4" key="1">
    <citation type="submission" date="2015-04" db="UniProtKB">
        <authorList>
            <consortium name="EnsemblPlants"/>
        </authorList>
    </citation>
    <scope>IDENTIFICATION</scope>
</reference>
<dbReference type="PROSITE" id="PS50181">
    <property type="entry name" value="FBOX"/>
    <property type="match status" value="5"/>
</dbReference>
<feature type="compositionally biased region" description="Basic residues" evidence="2">
    <location>
        <begin position="1"/>
        <end position="11"/>
    </location>
</feature>
<evidence type="ECO:0000256" key="1">
    <source>
        <dbReference type="SAM" id="Coils"/>
    </source>
</evidence>
<dbReference type="PANTHER" id="PTHR31900:SF31">
    <property type="entry name" value="F-BOX_LRR-REPEAT PROTEIN 13-LIKE"/>
    <property type="match status" value="1"/>
</dbReference>
<dbReference type="PANTHER" id="PTHR31900">
    <property type="entry name" value="F-BOX/RNI SUPERFAMILY PROTEIN-RELATED"/>
    <property type="match status" value="1"/>
</dbReference>
<keyword evidence="1" id="KW-0175">Coiled coil</keyword>
<dbReference type="SUPFAM" id="SSF52047">
    <property type="entry name" value="RNI-like"/>
    <property type="match status" value="5"/>
</dbReference>
<dbReference type="Pfam" id="PF00646">
    <property type="entry name" value="F-box"/>
    <property type="match status" value="5"/>
</dbReference>
<feature type="domain" description="F-box" evidence="3">
    <location>
        <begin position="2608"/>
        <end position="2642"/>
    </location>
</feature>
<reference evidence="4" key="2">
    <citation type="submission" date="2018-05" db="EMBL/GenBank/DDBJ databases">
        <title>OmerRS3 (Oryza meridionalis Reference Sequence Version 3).</title>
        <authorList>
            <person name="Zhang J."/>
            <person name="Kudrna D."/>
            <person name="Lee S."/>
            <person name="Talag J."/>
            <person name="Welchert J."/>
            <person name="Wing R.A."/>
        </authorList>
    </citation>
    <scope>NUCLEOTIDE SEQUENCE [LARGE SCALE GENOMIC DNA]</scope>
    <source>
        <strain evidence="4">cv. OR44</strain>
    </source>
</reference>
<feature type="domain" description="F-box" evidence="3">
    <location>
        <begin position="1086"/>
        <end position="1120"/>
    </location>
</feature>
<dbReference type="Gramene" id="OMERI08G13860.1">
    <property type="protein sequence ID" value="OMERI08G13860.1"/>
    <property type="gene ID" value="OMERI08G13860"/>
</dbReference>
<evidence type="ECO:0000259" key="3">
    <source>
        <dbReference type="PROSITE" id="PS50181"/>
    </source>
</evidence>
<proteinExistence type="predicted"/>
<feature type="domain" description="F-box" evidence="3">
    <location>
        <begin position="1681"/>
        <end position="1715"/>
    </location>
</feature>
<feature type="region of interest" description="Disordered" evidence="2">
    <location>
        <begin position="3055"/>
        <end position="3074"/>
    </location>
</feature>
<dbReference type="EnsemblPlants" id="OMERI08G13860.1">
    <property type="protein sequence ID" value="OMERI08G13860.1"/>
    <property type="gene ID" value="OMERI08G13860"/>
</dbReference>
<feature type="region of interest" description="Disordered" evidence="2">
    <location>
        <begin position="891"/>
        <end position="913"/>
    </location>
</feature>
<evidence type="ECO:0000313" key="4">
    <source>
        <dbReference type="EnsemblPlants" id="OMERI08G13860.1"/>
    </source>
</evidence>
<dbReference type="Gene3D" id="3.80.10.10">
    <property type="entry name" value="Ribonuclease Inhibitor"/>
    <property type="match status" value="6"/>
</dbReference>
<feature type="domain" description="F-box" evidence="3">
    <location>
        <begin position="22"/>
        <end position="56"/>
    </location>
</feature>
<dbReference type="SUPFAM" id="SSF81383">
    <property type="entry name" value="F-box domain"/>
    <property type="match status" value="5"/>
</dbReference>
<dbReference type="InterPro" id="IPR050232">
    <property type="entry name" value="FBL13/AtMIF1-like"/>
</dbReference>